<accession>K4KYW6</accession>
<dbReference type="HAMAP" id="MF_00812">
    <property type="entry name" value="Thiopur_methtran"/>
    <property type="match status" value="1"/>
</dbReference>
<dbReference type="STRING" id="1117647.M5M_09720"/>
<dbReference type="EC" id="2.1.1.67" evidence="4 9"/>
<dbReference type="NCBIfam" id="NF009732">
    <property type="entry name" value="PRK13255.1"/>
    <property type="match status" value="1"/>
</dbReference>
<reference evidence="10 11" key="1">
    <citation type="journal article" date="2013" name="Genome Announc.">
        <title>Complete genome sequence of Simiduia agarivorans SA1(T), a marine bacterium able to degrade a variety of polysaccharides.</title>
        <authorList>
            <person name="Lin S.Y."/>
            <person name="Shieh W.Y."/>
            <person name="Chen J.S."/>
            <person name="Tang S.L."/>
        </authorList>
    </citation>
    <scope>NUCLEOTIDE SEQUENCE [LARGE SCALE GENOMIC DNA]</scope>
    <source>
        <strain evidence="11">DSM 21679 / JCM 13881 / BCRC 17597 / SA1</strain>
    </source>
</reference>
<dbReference type="eggNOG" id="COG0500">
    <property type="taxonomic scope" value="Bacteria"/>
</dbReference>
<dbReference type="GO" id="GO:0010038">
    <property type="term" value="P:response to metal ion"/>
    <property type="evidence" value="ECO:0007669"/>
    <property type="project" value="InterPro"/>
</dbReference>
<dbReference type="PROSITE" id="PS51585">
    <property type="entry name" value="SAM_MT_TPMT"/>
    <property type="match status" value="1"/>
</dbReference>
<evidence type="ECO:0000256" key="1">
    <source>
        <dbReference type="ARBA" id="ARBA00000903"/>
    </source>
</evidence>
<feature type="binding site" evidence="9">
    <location>
        <position position="66"/>
    </location>
    <ligand>
        <name>S-adenosyl-L-methionine</name>
        <dbReference type="ChEBI" id="CHEBI:59789"/>
    </ligand>
</feature>
<dbReference type="InterPro" id="IPR025835">
    <property type="entry name" value="Thiopurine_S-MeTrfase"/>
</dbReference>
<dbReference type="AlphaFoldDB" id="K4KYW6"/>
<evidence type="ECO:0000256" key="4">
    <source>
        <dbReference type="ARBA" id="ARBA00011905"/>
    </source>
</evidence>
<sequence length="217" mass="23734">MEQAFWQSRWQKNEIGFHESAPNALLVNQFQSLGLQPGARVFVPLCGKSVDMLWLCQQGVDVVGCELSALAVEQFFREQEVTPAVHQQDGFTRYSVAGLTVWQGDFFSLNAAMIGPVDAVYDRAALIALPPAMRETYARQLLAITGAARQLLITLIYDQSVMEGPPFSVDQAEVCRLYEASMTCEPLMSGPLAGGLKGKVDATEAVWLLTAKTSMGI</sequence>
<feature type="binding site" evidence="9">
    <location>
        <position position="45"/>
    </location>
    <ligand>
        <name>S-adenosyl-L-methionine</name>
        <dbReference type="ChEBI" id="CHEBI:59789"/>
    </ligand>
</feature>
<dbReference type="Proteomes" id="UP000000466">
    <property type="component" value="Chromosome"/>
</dbReference>
<dbReference type="HOGENOM" id="CLU_085515_1_0_6"/>
<dbReference type="FunFam" id="3.40.50.150:FF:000101">
    <property type="entry name" value="Thiopurine S-methyltransferase"/>
    <property type="match status" value="1"/>
</dbReference>
<dbReference type="Gene3D" id="3.40.50.150">
    <property type="entry name" value="Vaccinia Virus protein VP39"/>
    <property type="match status" value="1"/>
</dbReference>
<keyword evidence="6 9" id="KW-0489">Methyltransferase</keyword>
<dbReference type="Pfam" id="PF05724">
    <property type="entry name" value="TPMT"/>
    <property type="match status" value="1"/>
</dbReference>
<dbReference type="OrthoDB" id="9778208at2"/>
<dbReference type="EMBL" id="CP003746">
    <property type="protein sequence ID" value="AFU99127.1"/>
    <property type="molecule type" value="Genomic_DNA"/>
</dbReference>
<keyword evidence="7 9" id="KW-0808">Transferase</keyword>
<evidence type="ECO:0000256" key="8">
    <source>
        <dbReference type="ARBA" id="ARBA00022691"/>
    </source>
</evidence>
<evidence type="ECO:0000256" key="5">
    <source>
        <dbReference type="ARBA" id="ARBA00022490"/>
    </source>
</evidence>
<gene>
    <name evidence="9" type="primary">tpm</name>
    <name evidence="10" type="ordered locus">M5M_09720</name>
</gene>
<dbReference type="PANTHER" id="PTHR10259">
    <property type="entry name" value="THIOPURINE S-METHYLTRANSFERASE"/>
    <property type="match status" value="1"/>
</dbReference>
<dbReference type="PANTHER" id="PTHR10259:SF11">
    <property type="entry name" value="THIOPURINE S-METHYLTRANSFERASE"/>
    <property type="match status" value="1"/>
</dbReference>
<comment type="catalytic activity">
    <reaction evidence="1 9">
        <text>S-adenosyl-L-methionine + a thiopurine = S-adenosyl-L-homocysteine + a thiopurine S-methylether.</text>
        <dbReference type="EC" id="2.1.1.67"/>
    </reaction>
</comment>
<dbReference type="SUPFAM" id="SSF53335">
    <property type="entry name" value="S-adenosyl-L-methionine-dependent methyltransferases"/>
    <property type="match status" value="1"/>
</dbReference>
<dbReference type="NCBIfam" id="TIGR03840">
    <property type="entry name" value="TMPT_Se_Te"/>
    <property type="match status" value="1"/>
</dbReference>
<evidence type="ECO:0000313" key="11">
    <source>
        <dbReference type="Proteomes" id="UP000000466"/>
    </source>
</evidence>
<evidence type="ECO:0000256" key="3">
    <source>
        <dbReference type="ARBA" id="ARBA00008145"/>
    </source>
</evidence>
<dbReference type="PIRSF" id="PIRSF023956">
    <property type="entry name" value="Thiopurine_S-methyltransferase"/>
    <property type="match status" value="1"/>
</dbReference>
<dbReference type="InterPro" id="IPR029063">
    <property type="entry name" value="SAM-dependent_MTases_sf"/>
</dbReference>
<dbReference type="GO" id="GO:0032259">
    <property type="term" value="P:methylation"/>
    <property type="evidence" value="ECO:0007669"/>
    <property type="project" value="UniProtKB-KW"/>
</dbReference>
<feature type="binding site" evidence="9">
    <location>
        <position position="123"/>
    </location>
    <ligand>
        <name>S-adenosyl-L-methionine</name>
        <dbReference type="ChEBI" id="CHEBI:59789"/>
    </ligand>
</feature>
<name>K4KYW6_SIMAS</name>
<evidence type="ECO:0000256" key="6">
    <source>
        <dbReference type="ARBA" id="ARBA00022603"/>
    </source>
</evidence>
<dbReference type="GO" id="GO:0008119">
    <property type="term" value="F:thiopurine S-methyltransferase activity"/>
    <property type="evidence" value="ECO:0007669"/>
    <property type="project" value="UniProtKB-UniRule"/>
</dbReference>
<evidence type="ECO:0000313" key="10">
    <source>
        <dbReference type="EMBL" id="AFU99127.1"/>
    </source>
</evidence>
<protein>
    <recommendedName>
        <fullName evidence="4 9">Thiopurine S-methyltransferase</fullName>
        <ecNumber evidence="4 9">2.1.1.67</ecNumber>
    </recommendedName>
    <alternativeName>
        <fullName evidence="9">Thiopurine methyltransferase</fullName>
    </alternativeName>
</protein>
<dbReference type="InterPro" id="IPR008854">
    <property type="entry name" value="TPMT"/>
</dbReference>
<organism evidence="10 11">
    <name type="scientific">Simiduia agarivorans (strain DSM 21679 / JCM 13881 / BCRC 17597 / SA1)</name>
    <dbReference type="NCBI Taxonomy" id="1117647"/>
    <lineage>
        <taxon>Bacteria</taxon>
        <taxon>Pseudomonadati</taxon>
        <taxon>Pseudomonadota</taxon>
        <taxon>Gammaproteobacteria</taxon>
        <taxon>Cellvibrionales</taxon>
        <taxon>Cellvibrionaceae</taxon>
        <taxon>Simiduia</taxon>
    </lineage>
</organism>
<keyword evidence="8 9" id="KW-0949">S-adenosyl-L-methionine</keyword>
<dbReference type="InterPro" id="IPR022474">
    <property type="entry name" value="Thiopur_S-MeTfrase_Se/Te_detox"/>
</dbReference>
<evidence type="ECO:0000256" key="7">
    <source>
        <dbReference type="ARBA" id="ARBA00022679"/>
    </source>
</evidence>
<comment type="subcellular location">
    <subcellularLocation>
        <location evidence="2 9">Cytoplasm</location>
    </subcellularLocation>
</comment>
<evidence type="ECO:0000256" key="2">
    <source>
        <dbReference type="ARBA" id="ARBA00004496"/>
    </source>
</evidence>
<dbReference type="GO" id="GO:0005737">
    <property type="term" value="C:cytoplasm"/>
    <property type="evidence" value="ECO:0007669"/>
    <property type="project" value="UniProtKB-SubCell"/>
</dbReference>
<evidence type="ECO:0000256" key="9">
    <source>
        <dbReference type="HAMAP-Rule" id="MF_00812"/>
    </source>
</evidence>
<keyword evidence="5 9" id="KW-0963">Cytoplasm</keyword>
<feature type="binding site" evidence="9">
    <location>
        <position position="10"/>
    </location>
    <ligand>
        <name>S-adenosyl-L-methionine</name>
        <dbReference type="ChEBI" id="CHEBI:59789"/>
    </ligand>
</feature>
<dbReference type="RefSeq" id="WP_015047291.1">
    <property type="nucleotide sequence ID" value="NC_018868.3"/>
</dbReference>
<comment type="similarity">
    <text evidence="3 9">Belongs to the class I-like SAM-binding methyltransferase superfamily. TPMT family.</text>
</comment>
<proteinExistence type="inferred from homology"/>
<dbReference type="KEGG" id="saga:M5M_09720"/>
<keyword evidence="11" id="KW-1185">Reference proteome</keyword>